<dbReference type="GO" id="GO:0005886">
    <property type="term" value="C:plasma membrane"/>
    <property type="evidence" value="ECO:0007669"/>
    <property type="project" value="UniProtKB-SubCell"/>
</dbReference>
<comment type="pathway">
    <text evidence="2">Glycan biosynthesis; alginate biosynthesis.</text>
</comment>
<keyword evidence="10 13" id="KW-0472">Membrane</keyword>
<evidence type="ECO:0000256" key="12">
    <source>
        <dbReference type="ARBA" id="ARBA00031030"/>
    </source>
</evidence>
<sequence length="483" mass="54723">MLFSQLQFWLFFAIVLTLYAILRHRAQNRMLLVASYVFYGAWDWRFLGLILLSTGVDYFVALRMGRENNDRRRRYLMLVSLTMNLGLLGFFKYFNFFADSMHDLLSALGFQPSPLVLSIVLPVGISFYTFQTLSYTIDVYRRQLQPTADFLDFALFVSFFPQLVAGPIERASNLLPEIANPRRVTSEAFGRGVVLCTTGLIKKIVIADGIAPSVDAIYQSTAPSGADILLATWLFAIQIYCDFSGYTDIARGVAKMLGFNLMLNFRQPYFATNPQEFWHRWHISLSSWLRDYLYISLGGNRKGRWKTYRNLMATMVLGGLWHGAAWHFVAWGAYQGMLLTVHRALFGRQGGSLATVRDGFERPRPRWSAGVKRLAAIVLFFQVVSYGWLLFRAESLAQVGQFTQSILHLDIAQFAALSIPKLPVPTVLAIACLLLWDALIERYGPTFYAGWATSLRGALYAGMVYLLAFGATTATSAFIYFQF</sequence>
<feature type="transmembrane region" description="Helical" evidence="14">
    <location>
        <begin position="115"/>
        <end position="137"/>
    </location>
</feature>
<feature type="transmembrane region" description="Helical" evidence="14">
    <location>
        <begin position="459"/>
        <end position="481"/>
    </location>
</feature>
<keyword evidence="6 13" id="KW-0808">Transferase</keyword>
<dbReference type="Proteomes" id="UP000634647">
    <property type="component" value="Unassembled WGS sequence"/>
</dbReference>
<evidence type="ECO:0000256" key="14">
    <source>
        <dbReference type="SAM" id="Phobius"/>
    </source>
</evidence>
<gene>
    <name evidence="15" type="ORF">GCM10008024_02490</name>
    <name evidence="16" type="ORF">SAMN05444006_101298</name>
</gene>
<dbReference type="Pfam" id="PF03062">
    <property type="entry name" value="MBOAT"/>
    <property type="match status" value="1"/>
</dbReference>
<evidence type="ECO:0000256" key="11">
    <source>
        <dbReference type="ARBA" id="ARBA00023315"/>
    </source>
</evidence>
<dbReference type="AlphaFoldDB" id="A0AAN4UN30"/>
<dbReference type="InterPro" id="IPR028362">
    <property type="entry name" value="AlgI"/>
</dbReference>
<keyword evidence="7 14" id="KW-0812">Transmembrane</keyword>
<feature type="transmembrane region" description="Helical" evidence="14">
    <location>
        <begin position="374"/>
        <end position="393"/>
    </location>
</feature>
<dbReference type="EMBL" id="FNOB01000001">
    <property type="protein sequence ID" value="SDW11335.1"/>
    <property type="molecule type" value="Genomic_DNA"/>
</dbReference>
<evidence type="ECO:0000313" key="18">
    <source>
        <dbReference type="Proteomes" id="UP000634647"/>
    </source>
</evidence>
<keyword evidence="5 13" id="KW-1003">Cell membrane</keyword>
<dbReference type="GO" id="GO:0042121">
    <property type="term" value="P:alginic acid biosynthetic process"/>
    <property type="evidence" value="ECO:0007669"/>
    <property type="project" value="UniProtKB-KW"/>
</dbReference>
<evidence type="ECO:0000256" key="8">
    <source>
        <dbReference type="ARBA" id="ARBA00022841"/>
    </source>
</evidence>
<feature type="transmembrane region" description="Helical" evidence="14">
    <location>
        <begin position="311"/>
        <end position="334"/>
    </location>
</feature>
<reference evidence="15" key="1">
    <citation type="journal article" date="2014" name="Int. J. Syst. Evol. Microbiol.">
        <title>Complete genome sequence of Corynebacterium casei LMG S-19264T (=DSM 44701T), isolated from a smear-ripened cheese.</title>
        <authorList>
            <consortium name="US DOE Joint Genome Institute (JGI-PGF)"/>
            <person name="Walter F."/>
            <person name="Albersmeier A."/>
            <person name="Kalinowski J."/>
            <person name="Ruckert C."/>
        </authorList>
    </citation>
    <scope>NUCLEOTIDE SEQUENCE</scope>
    <source>
        <strain evidence="15">CGMCC 1.10859</strain>
    </source>
</reference>
<evidence type="ECO:0000256" key="7">
    <source>
        <dbReference type="ARBA" id="ARBA00022692"/>
    </source>
</evidence>
<organism evidence="15 18">
    <name type="scientific">Allgaiera indica</name>
    <dbReference type="NCBI Taxonomy" id="765699"/>
    <lineage>
        <taxon>Bacteria</taxon>
        <taxon>Pseudomonadati</taxon>
        <taxon>Pseudomonadota</taxon>
        <taxon>Alphaproteobacteria</taxon>
        <taxon>Rhodobacterales</taxon>
        <taxon>Paracoccaceae</taxon>
        <taxon>Allgaiera</taxon>
    </lineage>
</organism>
<keyword evidence="17" id="KW-1185">Reference proteome</keyword>
<evidence type="ECO:0000256" key="4">
    <source>
        <dbReference type="ARBA" id="ARBA00016084"/>
    </source>
</evidence>
<dbReference type="InterPro" id="IPR024194">
    <property type="entry name" value="Ac/AlaTfrase_AlgI/DltB"/>
</dbReference>
<evidence type="ECO:0000256" key="13">
    <source>
        <dbReference type="PIRNR" id="PIRNR016636"/>
    </source>
</evidence>
<dbReference type="PANTHER" id="PTHR13285">
    <property type="entry name" value="ACYLTRANSFERASE"/>
    <property type="match status" value="1"/>
</dbReference>
<dbReference type="PANTHER" id="PTHR13285:SF23">
    <property type="entry name" value="TEICHOIC ACID D-ALANYLTRANSFERASE"/>
    <property type="match status" value="1"/>
</dbReference>
<comment type="similarity">
    <text evidence="3 13">Belongs to the membrane-bound acyltransferase family.</text>
</comment>
<evidence type="ECO:0000313" key="16">
    <source>
        <dbReference type="EMBL" id="SDW11335.1"/>
    </source>
</evidence>
<reference evidence="16 17" key="2">
    <citation type="submission" date="2016-10" db="EMBL/GenBank/DDBJ databases">
        <authorList>
            <person name="Varghese N."/>
            <person name="Submissions S."/>
        </authorList>
    </citation>
    <scope>NUCLEOTIDE SEQUENCE [LARGE SCALE GENOMIC DNA]</scope>
    <source>
        <strain evidence="16 17">DSM 24802</strain>
    </source>
</reference>
<feature type="transmembrane region" description="Helical" evidence="14">
    <location>
        <begin position="75"/>
        <end position="95"/>
    </location>
</feature>
<comment type="subcellular location">
    <subcellularLocation>
        <location evidence="1">Cell membrane</location>
        <topology evidence="1">Multi-pass membrane protein</topology>
    </subcellularLocation>
</comment>
<proteinExistence type="inferred from homology"/>
<reference evidence="15" key="3">
    <citation type="submission" date="2023-06" db="EMBL/GenBank/DDBJ databases">
        <authorList>
            <person name="Sun Q."/>
            <person name="Zhou Y."/>
        </authorList>
    </citation>
    <scope>NUCLEOTIDE SEQUENCE</scope>
    <source>
        <strain evidence="15">CGMCC 1.10859</strain>
    </source>
</reference>
<dbReference type="InterPro" id="IPR004299">
    <property type="entry name" value="MBOAT_fam"/>
</dbReference>
<keyword evidence="8" id="KW-0016">Alginate biosynthesis</keyword>
<accession>A0AAN4UN30</accession>
<feature type="transmembrane region" description="Helical" evidence="14">
    <location>
        <begin position="414"/>
        <end position="439"/>
    </location>
</feature>
<dbReference type="Proteomes" id="UP000199541">
    <property type="component" value="Unassembled WGS sequence"/>
</dbReference>
<protein>
    <recommendedName>
        <fullName evidence="4">Probable alginate O-acetylase AlgI</fullName>
    </recommendedName>
    <alternativeName>
        <fullName evidence="12">Alginate biosynthesis protein AlgI</fullName>
    </alternativeName>
</protein>
<dbReference type="InterPro" id="IPR051085">
    <property type="entry name" value="MB_O-acyltransferase"/>
</dbReference>
<comment type="caution">
    <text evidence="15">The sequence shown here is derived from an EMBL/GenBank/DDBJ whole genome shotgun (WGS) entry which is preliminary data.</text>
</comment>
<evidence type="ECO:0000256" key="5">
    <source>
        <dbReference type="ARBA" id="ARBA00022475"/>
    </source>
</evidence>
<keyword evidence="11 13" id="KW-0012">Acyltransferase</keyword>
<evidence type="ECO:0000256" key="1">
    <source>
        <dbReference type="ARBA" id="ARBA00004651"/>
    </source>
</evidence>
<dbReference type="EMBL" id="BNAB01000001">
    <property type="protein sequence ID" value="GHD98545.1"/>
    <property type="molecule type" value="Genomic_DNA"/>
</dbReference>
<evidence type="ECO:0000256" key="6">
    <source>
        <dbReference type="ARBA" id="ARBA00022679"/>
    </source>
</evidence>
<keyword evidence="9 14" id="KW-1133">Transmembrane helix</keyword>
<dbReference type="PIRSF" id="PIRSF500217">
    <property type="entry name" value="AlgI"/>
    <property type="match status" value="1"/>
</dbReference>
<dbReference type="PIRSF" id="PIRSF016636">
    <property type="entry name" value="AlgI_DltB"/>
    <property type="match status" value="1"/>
</dbReference>
<feature type="transmembrane region" description="Helical" evidence="14">
    <location>
        <begin position="44"/>
        <end position="63"/>
    </location>
</feature>
<evidence type="ECO:0000313" key="15">
    <source>
        <dbReference type="EMBL" id="GHD98545.1"/>
    </source>
</evidence>
<evidence type="ECO:0000256" key="3">
    <source>
        <dbReference type="ARBA" id="ARBA00010323"/>
    </source>
</evidence>
<evidence type="ECO:0000256" key="10">
    <source>
        <dbReference type="ARBA" id="ARBA00023136"/>
    </source>
</evidence>
<evidence type="ECO:0000256" key="2">
    <source>
        <dbReference type="ARBA" id="ARBA00005182"/>
    </source>
</evidence>
<dbReference type="GO" id="GO:0016746">
    <property type="term" value="F:acyltransferase activity"/>
    <property type="evidence" value="ECO:0007669"/>
    <property type="project" value="UniProtKB-KW"/>
</dbReference>
<name>A0AAN4UN30_9RHOB</name>
<evidence type="ECO:0000256" key="9">
    <source>
        <dbReference type="ARBA" id="ARBA00022989"/>
    </source>
</evidence>
<evidence type="ECO:0000313" key="17">
    <source>
        <dbReference type="Proteomes" id="UP000199541"/>
    </source>
</evidence>